<dbReference type="EMBL" id="JAAIUW010000013">
    <property type="protein sequence ID" value="KAF7804660.1"/>
    <property type="molecule type" value="Genomic_DNA"/>
</dbReference>
<dbReference type="Proteomes" id="UP000634136">
    <property type="component" value="Unassembled WGS sequence"/>
</dbReference>
<evidence type="ECO:0000313" key="1">
    <source>
        <dbReference type="EMBL" id="KAF7804660.1"/>
    </source>
</evidence>
<name>A0A834SLS6_9FABA</name>
<proteinExistence type="predicted"/>
<gene>
    <name evidence="1" type="ORF">G2W53_043771</name>
</gene>
<accession>A0A834SLS6</accession>
<sequence length="21" mass="2199">MAGAVGFHGVYVVARHAELTI</sequence>
<keyword evidence="2" id="KW-1185">Reference proteome</keyword>
<protein>
    <submittedName>
        <fullName evidence="1">Uncharacterized protein</fullName>
    </submittedName>
</protein>
<dbReference type="AlphaFoldDB" id="A0A834SLS6"/>
<reference evidence="1" key="1">
    <citation type="submission" date="2020-09" db="EMBL/GenBank/DDBJ databases">
        <title>Genome-Enabled Discovery of Anthraquinone Biosynthesis in Senna tora.</title>
        <authorList>
            <person name="Kang S.-H."/>
            <person name="Pandey R.P."/>
            <person name="Lee C.-M."/>
            <person name="Sim J.-S."/>
            <person name="Jeong J.-T."/>
            <person name="Choi B.-S."/>
            <person name="Jung M."/>
            <person name="Ginzburg D."/>
            <person name="Zhao K."/>
            <person name="Won S.Y."/>
            <person name="Oh T.-J."/>
            <person name="Yu Y."/>
            <person name="Kim N.-H."/>
            <person name="Lee O.R."/>
            <person name="Lee T.-H."/>
            <person name="Bashyal P."/>
            <person name="Kim T.-S."/>
            <person name="Lee W.-H."/>
            <person name="Kawkins C."/>
            <person name="Kim C.-K."/>
            <person name="Kim J.S."/>
            <person name="Ahn B.O."/>
            <person name="Rhee S.Y."/>
            <person name="Sohng J.K."/>
        </authorList>
    </citation>
    <scope>NUCLEOTIDE SEQUENCE</scope>
    <source>
        <tissue evidence="1">Leaf</tissue>
    </source>
</reference>
<evidence type="ECO:0000313" key="2">
    <source>
        <dbReference type="Proteomes" id="UP000634136"/>
    </source>
</evidence>
<comment type="caution">
    <text evidence="1">The sequence shown here is derived from an EMBL/GenBank/DDBJ whole genome shotgun (WGS) entry which is preliminary data.</text>
</comment>
<organism evidence="1 2">
    <name type="scientific">Senna tora</name>
    <dbReference type="NCBI Taxonomy" id="362788"/>
    <lineage>
        <taxon>Eukaryota</taxon>
        <taxon>Viridiplantae</taxon>
        <taxon>Streptophyta</taxon>
        <taxon>Embryophyta</taxon>
        <taxon>Tracheophyta</taxon>
        <taxon>Spermatophyta</taxon>
        <taxon>Magnoliopsida</taxon>
        <taxon>eudicotyledons</taxon>
        <taxon>Gunneridae</taxon>
        <taxon>Pentapetalae</taxon>
        <taxon>rosids</taxon>
        <taxon>fabids</taxon>
        <taxon>Fabales</taxon>
        <taxon>Fabaceae</taxon>
        <taxon>Caesalpinioideae</taxon>
        <taxon>Cassia clade</taxon>
        <taxon>Senna</taxon>
    </lineage>
</organism>